<name>A0A1E3G092_9BACT</name>
<protein>
    <recommendedName>
        <fullName evidence="2">CRISPR system Cms endoribonuclease Csm3</fullName>
    </recommendedName>
    <alternativeName>
        <fullName evidence="8">CRISPR type III A-associated RAMP protein Csm3</fullName>
    </alternativeName>
</protein>
<dbReference type="GO" id="GO:0016787">
    <property type="term" value="F:hydrolase activity"/>
    <property type="evidence" value="ECO:0007669"/>
    <property type="project" value="UniProtKB-KW"/>
</dbReference>
<dbReference type="PANTHER" id="PTHR35579:SF3">
    <property type="entry name" value="CRISPR SYSTEM CMS ENDORIBONUCLEASE CSM3"/>
    <property type="match status" value="1"/>
</dbReference>
<accession>A0A1E3G092</accession>
<dbReference type="AlphaFoldDB" id="A0A1E3G092"/>
<evidence type="ECO:0000256" key="5">
    <source>
        <dbReference type="ARBA" id="ARBA00022801"/>
    </source>
</evidence>
<evidence type="ECO:0000256" key="7">
    <source>
        <dbReference type="ARBA" id="ARBA00023118"/>
    </source>
</evidence>
<evidence type="ECO:0000259" key="9">
    <source>
        <dbReference type="Pfam" id="PF03787"/>
    </source>
</evidence>
<dbReference type="GO" id="GO:0004519">
    <property type="term" value="F:endonuclease activity"/>
    <property type="evidence" value="ECO:0007669"/>
    <property type="project" value="UniProtKB-KW"/>
</dbReference>
<dbReference type="Proteomes" id="UP000094570">
    <property type="component" value="Unassembled WGS sequence"/>
</dbReference>
<dbReference type="STRING" id="1008305.A4H02_09530"/>
<evidence type="ECO:0000313" key="10">
    <source>
        <dbReference type="EMBL" id="ODN29661.1"/>
    </source>
</evidence>
<proteinExistence type="inferred from homology"/>
<evidence type="ECO:0000256" key="4">
    <source>
        <dbReference type="ARBA" id="ARBA00022759"/>
    </source>
</evidence>
<evidence type="ECO:0000313" key="11">
    <source>
        <dbReference type="Proteomes" id="UP000094570"/>
    </source>
</evidence>
<keyword evidence="5" id="KW-0378">Hydrolase</keyword>
<evidence type="ECO:0000256" key="1">
    <source>
        <dbReference type="ARBA" id="ARBA00006342"/>
    </source>
</evidence>
<keyword evidence="3" id="KW-0540">Nuclease</keyword>
<dbReference type="InterPro" id="IPR005537">
    <property type="entry name" value="RAMP_III_fam"/>
</dbReference>
<keyword evidence="4" id="KW-0255">Endonuclease</keyword>
<reference evidence="11" key="1">
    <citation type="submission" date="2016-04" db="EMBL/GenBank/DDBJ databases">
        <title>The genome sequence project of a novel Fervidobacterium isolate from a hot spring in Thailand.</title>
        <authorList>
            <person name="Gonzalez J.M."/>
            <person name="Cuecas A."/>
            <person name="Kanoksilapatham W."/>
        </authorList>
    </citation>
    <scope>NUCLEOTIDE SEQUENCE [LARGE SCALE GENOMIC DNA]</scope>
    <source>
        <strain evidence="11">FC2004</strain>
    </source>
</reference>
<organism evidence="10 11">
    <name type="scientific">Fervidobacterium thailandense</name>
    <dbReference type="NCBI Taxonomy" id="1008305"/>
    <lineage>
        <taxon>Bacteria</taxon>
        <taxon>Thermotogati</taxon>
        <taxon>Thermotogota</taxon>
        <taxon>Thermotogae</taxon>
        <taxon>Thermotogales</taxon>
        <taxon>Fervidobacteriaceae</taxon>
        <taxon>Fervidobacterium</taxon>
    </lineage>
</organism>
<keyword evidence="7" id="KW-0051">Antiviral defense</keyword>
<evidence type="ECO:0000256" key="6">
    <source>
        <dbReference type="ARBA" id="ARBA00022884"/>
    </source>
</evidence>
<dbReference type="GO" id="GO:0051607">
    <property type="term" value="P:defense response to virus"/>
    <property type="evidence" value="ECO:0007669"/>
    <property type="project" value="UniProtKB-KW"/>
</dbReference>
<dbReference type="RefSeq" id="WP_069293946.1">
    <property type="nucleotide sequence ID" value="NZ_CP140110.1"/>
</dbReference>
<dbReference type="NCBIfam" id="TIGR02582">
    <property type="entry name" value="cas7_TM1809"/>
    <property type="match status" value="1"/>
</dbReference>
<keyword evidence="11" id="KW-1185">Reference proteome</keyword>
<evidence type="ECO:0000256" key="8">
    <source>
        <dbReference type="ARBA" id="ARBA00033183"/>
    </source>
</evidence>
<dbReference type="EMBL" id="LWAF01000028">
    <property type="protein sequence ID" value="ODN29661.1"/>
    <property type="molecule type" value="Genomic_DNA"/>
</dbReference>
<dbReference type="OrthoDB" id="1063910at2"/>
<evidence type="ECO:0000256" key="3">
    <source>
        <dbReference type="ARBA" id="ARBA00022722"/>
    </source>
</evidence>
<dbReference type="PANTHER" id="PTHR35579">
    <property type="entry name" value="CRISPR SYSTEM CMS ENDORIBONUCLEASE CSM3"/>
    <property type="match status" value="1"/>
</dbReference>
<sequence length="277" mass="31351">MAVREIKLIGKYIVEARLEALTGLHIGTSKDTMKIGDVDNPVIRDANGIPYIPGSSLKGKMRALMEFFHGKLKPDGMVYAKYPDIRLHMCDEKDCPVCGLFGRNHGNHNVVLKNERKEFKNISPTRLIVRDAKLVLDSITEEMRENMGEDYTEIKFENNLDRITSEANPRQTERVPAGAKFNVSMVVNRYAVAYDDDPSAVDDGIKYLKELLIAMQLLEDDYLGGQGSRGYGKVKFEEIKITYKDIGAYEGKKDPVMKNYSSVEDAIKRVEEDFKTV</sequence>
<gene>
    <name evidence="10" type="ORF">A4H02_09530</name>
</gene>
<feature type="domain" description="CRISPR type III-associated protein" evidence="9">
    <location>
        <begin position="18"/>
        <end position="235"/>
    </location>
</feature>
<evidence type="ECO:0000256" key="2">
    <source>
        <dbReference type="ARBA" id="ARBA00022150"/>
    </source>
</evidence>
<comment type="similarity">
    <text evidence="1">Belongs to the CRISPR-associated Csm3 family.</text>
</comment>
<dbReference type="InterPro" id="IPR013412">
    <property type="entry name" value="CRISPR-assoc_RAMP_Csm3"/>
</dbReference>
<dbReference type="GO" id="GO:0003723">
    <property type="term" value="F:RNA binding"/>
    <property type="evidence" value="ECO:0007669"/>
    <property type="project" value="UniProtKB-KW"/>
</dbReference>
<dbReference type="InterPro" id="IPR052216">
    <property type="entry name" value="CRISPR_Csm3_endoribonuclease"/>
</dbReference>
<keyword evidence="6" id="KW-0694">RNA-binding</keyword>
<dbReference type="Pfam" id="PF03787">
    <property type="entry name" value="RAMPs"/>
    <property type="match status" value="1"/>
</dbReference>
<comment type="caution">
    <text evidence="10">The sequence shown here is derived from an EMBL/GenBank/DDBJ whole genome shotgun (WGS) entry which is preliminary data.</text>
</comment>